<evidence type="ECO:0000313" key="1">
    <source>
        <dbReference type="EMBL" id="KAJ7345304.1"/>
    </source>
</evidence>
<accession>A0A9Q0Y6T5</accession>
<feature type="non-terminal residue" evidence="1">
    <location>
        <position position="1"/>
    </location>
</feature>
<dbReference type="AlphaFoldDB" id="A0A9Q0Y6T5"/>
<name>A0A9Q0Y6T5_9SAUR</name>
<dbReference type="EMBL" id="JAPFRF010000001">
    <property type="protein sequence ID" value="KAJ7345304.1"/>
    <property type="molecule type" value="Genomic_DNA"/>
</dbReference>
<dbReference type="PANTHER" id="PTHR45913:SF21">
    <property type="entry name" value="DUF4371 DOMAIN-CONTAINING PROTEIN"/>
    <property type="match status" value="1"/>
</dbReference>
<evidence type="ECO:0008006" key="3">
    <source>
        <dbReference type="Google" id="ProtNLM"/>
    </source>
</evidence>
<dbReference type="OrthoDB" id="10061052at2759"/>
<dbReference type="Proteomes" id="UP001142489">
    <property type="component" value="Unassembled WGS sequence"/>
</dbReference>
<reference evidence="1" key="1">
    <citation type="journal article" date="2023" name="DNA Res.">
        <title>Chromosome-level genome assembly of Phrynocephalus forsythii using third-generation DNA sequencing and Hi-C analysis.</title>
        <authorList>
            <person name="Qi Y."/>
            <person name="Zhao W."/>
            <person name="Zhao Y."/>
            <person name="Niu C."/>
            <person name="Cao S."/>
            <person name="Zhang Y."/>
        </authorList>
    </citation>
    <scope>NUCLEOTIDE SEQUENCE</scope>
    <source>
        <tissue evidence="1">Muscle</tissue>
    </source>
</reference>
<dbReference type="PANTHER" id="PTHR45913">
    <property type="entry name" value="EPM2A-INTERACTING PROTEIN 1"/>
    <property type="match status" value="1"/>
</dbReference>
<comment type="caution">
    <text evidence="1">The sequence shown here is derived from an EMBL/GenBank/DDBJ whole genome shotgun (WGS) entry which is preliminary data.</text>
</comment>
<proteinExistence type="predicted"/>
<organism evidence="1 2">
    <name type="scientific">Phrynocephalus forsythii</name>
    <dbReference type="NCBI Taxonomy" id="171643"/>
    <lineage>
        <taxon>Eukaryota</taxon>
        <taxon>Metazoa</taxon>
        <taxon>Chordata</taxon>
        <taxon>Craniata</taxon>
        <taxon>Vertebrata</taxon>
        <taxon>Euteleostomi</taxon>
        <taxon>Lepidosauria</taxon>
        <taxon>Squamata</taxon>
        <taxon>Bifurcata</taxon>
        <taxon>Unidentata</taxon>
        <taxon>Episquamata</taxon>
        <taxon>Toxicofera</taxon>
        <taxon>Iguania</taxon>
        <taxon>Acrodonta</taxon>
        <taxon>Agamidae</taxon>
        <taxon>Agaminae</taxon>
        <taxon>Phrynocephalus</taxon>
    </lineage>
</organism>
<keyword evidence="2" id="KW-1185">Reference proteome</keyword>
<protein>
    <recommendedName>
        <fullName evidence="3">DUF4371 domain-containing protein</fullName>
    </recommendedName>
</protein>
<gene>
    <name evidence="1" type="ORF">JRQ81_001254</name>
</gene>
<evidence type="ECO:0000313" key="2">
    <source>
        <dbReference type="Proteomes" id="UP001142489"/>
    </source>
</evidence>
<sequence>TEELAALRSIKGTTTSEDIYEEVCQTLNDLKLDWAKLIGVTTDGAPSMVGSMKEVVARINKRWTNTTIHI</sequence>